<protein>
    <submittedName>
        <fullName evidence="2">Uncharacterized protein</fullName>
    </submittedName>
</protein>
<dbReference type="Proteomes" id="UP000419138">
    <property type="component" value="Unassembled WGS sequence"/>
</dbReference>
<comment type="caution">
    <text evidence="2">The sequence shown here is derived from an EMBL/GenBank/DDBJ whole genome shotgun (WGS) entry which is preliminary data.</text>
</comment>
<feature type="region of interest" description="Disordered" evidence="1">
    <location>
        <begin position="250"/>
        <end position="274"/>
    </location>
</feature>
<name>A0A646KKI2_STRJU</name>
<accession>A0A646KKI2</accession>
<proteinExistence type="predicted"/>
<dbReference type="AlphaFoldDB" id="A0A646KKI2"/>
<gene>
    <name evidence="2" type="ORF">FF041_22210</name>
</gene>
<dbReference type="OrthoDB" id="4102529at2"/>
<keyword evidence="3" id="KW-1185">Reference proteome</keyword>
<evidence type="ECO:0000313" key="2">
    <source>
        <dbReference type="EMBL" id="MQT02804.1"/>
    </source>
</evidence>
<evidence type="ECO:0000256" key="1">
    <source>
        <dbReference type="SAM" id="MobiDB-lite"/>
    </source>
</evidence>
<evidence type="ECO:0000313" key="3">
    <source>
        <dbReference type="Proteomes" id="UP000419138"/>
    </source>
</evidence>
<dbReference type="EMBL" id="VCLA01000157">
    <property type="protein sequence ID" value="MQT02804.1"/>
    <property type="molecule type" value="Genomic_DNA"/>
</dbReference>
<organism evidence="2 3">
    <name type="scientific">Streptomyces jumonjinensis</name>
    <dbReference type="NCBI Taxonomy" id="1945"/>
    <lineage>
        <taxon>Bacteria</taxon>
        <taxon>Bacillati</taxon>
        <taxon>Actinomycetota</taxon>
        <taxon>Actinomycetes</taxon>
        <taxon>Kitasatosporales</taxon>
        <taxon>Streptomycetaceae</taxon>
        <taxon>Streptomyces</taxon>
    </lineage>
</organism>
<sequence length="324" mass="36799">MPPQENVVSRTTKSVVRQTTHYRPSEECNRSAAWQHLHTPTERDPNEWAGELALFTSVISVWDLDLTSVATKYDHVVQLVRYEDDDLDETSVLAALLVIRTLRDKLVLDERRLIKAARTRKVTWSRIADALELKSRQAAERRYLQLREDLDNIAGDDLTQAERVEVARAHRDRHSEYAWASRHADRITALAERLSSIPSLQQRADRSPPAGKLNERAVNSAVYEGRPTPPPVQMPWPGRLKEAVTAYQSHLRATRTAQKDSRPPQTPAPESPLTPFMLDRLLHELFGLIGNALDIDLHDHRDITEDVKALYTEAGTAAPRAVRE</sequence>
<reference evidence="2 3" key="1">
    <citation type="submission" date="2019-05" db="EMBL/GenBank/DDBJ databases">
        <title>Comparative genomics and metabolomics analyses of clavulanic acid producing Streptomyces species provides insight into specialized metabolism and evolution of beta-lactam biosynthetic gene clusters.</title>
        <authorList>
            <person name="Moore M.A."/>
            <person name="Cruz-Morales P."/>
            <person name="Barona Gomez F."/>
            <person name="Kapil T."/>
        </authorList>
    </citation>
    <scope>NUCLEOTIDE SEQUENCE [LARGE SCALE GENOMIC DNA]</scope>
    <source>
        <strain evidence="2 3">NRRL 5741</strain>
    </source>
</reference>
<feature type="region of interest" description="Disordered" evidence="1">
    <location>
        <begin position="1"/>
        <end position="22"/>
    </location>
</feature>
<dbReference type="RefSeq" id="WP_153524378.1">
    <property type="nucleotide sequence ID" value="NZ_VCLA01000157.1"/>
</dbReference>